<evidence type="ECO:0000256" key="1">
    <source>
        <dbReference type="SAM" id="MobiDB-lite"/>
    </source>
</evidence>
<dbReference type="STRING" id="685588.A0A067SP61"/>
<dbReference type="OrthoDB" id="3271131at2759"/>
<gene>
    <name evidence="2" type="ORF">GALMADRAFT_761660</name>
</gene>
<evidence type="ECO:0000313" key="2">
    <source>
        <dbReference type="EMBL" id="KDR72701.1"/>
    </source>
</evidence>
<reference evidence="3" key="1">
    <citation type="journal article" date="2014" name="Proc. Natl. Acad. Sci. U.S.A.">
        <title>Extensive sampling of basidiomycete genomes demonstrates inadequacy of the white-rot/brown-rot paradigm for wood decay fungi.</title>
        <authorList>
            <person name="Riley R."/>
            <person name="Salamov A.A."/>
            <person name="Brown D.W."/>
            <person name="Nagy L.G."/>
            <person name="Floudas D."/>
            <person name="Held B.W."/>
            <person name="Levasseur A."/>
            <person name="Lombard V."/>
            <person name="Morin E."/>
            <person name="Otillar R."/>
            <person name="Lindquist E.A."/>
            <person name="Sun H."/>
            <person name="LaButti K.M."/>
            <person name="Schmutz J."/>
            <person name="Jabbour D."/>
            <person name="Luo H."/>
            <person name="Baker S.E."/>
            <person name="Pisabarro A.G."/>
            <person name="Walton J.D."/>
            <person name="Blanchette R.A."/>
            <person name="Henrissat B."/>
            <person name="Martin F."/>
            <person name="Cullen D."/>
            <person name="Hibbett D.S."/>
            <person name="Grigoriev I.V."/>
        </authorList>
    </citation>
    <scope>NUCLEOTIDE SEQUENCE [LARGE SCALE GENOMIC DNA]</scope>
    <source>
        <strain evidence="3">CBS 339.88</strain>
    </source>
</reference>
<organism evidence="2 3">
    <name type="scientific">Galerina marginata (strain CBS 339.88)</name>
    <dbReference type="NCBI Taxonomy" id="685588"/>
    <lineage>
        <taxon>Eukaryota</taxon>
        <taxon>Fungi</taxon>
        <taxon>Dikarya</taxon>
        <taxon>Basidiomycota</taxon>
        <taxon>Agaricomycotina</taxon>
        <taxon>Agaricomycetes</taxon>
        <taxon>Agaricomycetidae</taxon>
        <taxon>Agaricales</taxon>
        <taxon>Agaricineae</taxon>
        <taxon>Strophariaceae</taxon>
        <taxon>Galerina</taxon>
    </lineage>
</organism>
<proteinExistence type="predicted"/>
<evidence type="ECO:0000313" key="3">
    <source>
        <dbReference type="Proteomes" id="UP000027222"/>
    </source>
</evidence>
<dbReference type="EMBL" id="KL142388">
    <property type="protein sequence ID" value="KDR72701.1"/>
    <property type="molecule type" value="Genomic_DNA"/>
</dbReference>
<feature type="region of interest" description="Disordered" evidence="1">
    <location>
        <begin position="161"/>
        <end position="180"/>
    </location>
</feature>
<keyword evidence="3" id="KW-1185">Reference proteome</keyword>
<dbReference type="HOGENOM" id="CLU_727713_0_0_1"/>
<feature type="region of interest" description="Disordered" evidence="1">
    <location>
        <begin position="26"/>
        <end position="55"/>
    </location>
</feature>
<name>A0A067SP61_GALM3</name>
<protein>
    <submittedName>
        <fullName evidence="2">Uncharacterized protein</fullName>
    </submittedName>
</protein>
<dbReference type="Proteomes" id="UP000027222">
    <property type="component" value="Unassembled WGS sequence"/>
</dbReference>
<accession>A0A067SP61</accession>
<dbReference type="AlphaFoldDB" id="A0A067SP61"/>
<sequence>MTHSGDTSISSKMRLDSEWIFDLRTNPFDDSDDAGSDSSDAPHQNGTKKIDDLNGIDLSSREETVAYKPNPFSIAKINAAYRTKPHGGTSVLAASPLKVTATNSGQKTIMEGFKTQALRRGQLNLIPKVPLKPGLASGKVPTSQHQATRIQSTIEDASTTQTHSFPEPAANTNSIPNLAGEPEKVSTILPKLGSQPSVQPVDAHILTLEQHLMTPIPSFNENPGLSDSVNHLPPYARPLPNHDNRLRDCDLRSKPQSSAFSFSSPLRSLARDTISDFQDATFSQKYSSPIKPMLTPSQNYKFLNRMTRPSSSRRTSKPFEQIHTQATNRNSRAENPIVQQKHNAILRQQNTTMHEDASIKLETVQEPGPCFRDPRPGVRY</sequence>
<feature type="compositionally biased region" description="Polar residues" evidence="1">
    <location>
        <begin position="161"/>
        <end position="176"/>
    </location>
</feature>
<feature type="region of interest" description="Disordered" evidence="1">
    <location>
        <begin position="308"/>
        <end position="332"/>
    </location>
</feature>